<sequence>MLSTRIIRNMKSACLLFNRICVFSDSLTSVWFCNQKWELTLLLILYTSVSF</sequence>
<protein>
    <submittedName>
        <fullName evidence="1">Uncharacterized protein</fullName>
    </submittedName>
</protein>
<proteinExistence type="predicted"/>
<accession>A0A0E9TIG5</accession>
<evidence type="ECO:0000313" key="1">
    <source>
        <dbReference type="EMBL" id="JAH52518.1"/>
    </source>
</evidence>
<dbReference type="AlphaFoldDB" id="A0A0E9TIG5"/>
<dbReference type="EMBL" id="GBXM01056059">
    <property type="protein sequence ID" value="JAH52518.1"/>
    <property type="molecule type" value="Transcribed_RNA"/>
</dbReference>
<name>A0A0E9TIG5_ANGAN</name>
<organism evidence="1">
    <name type="scientific">Anguilla anguilla</name>
    <name type="common">European freshwater eel</name>
    <name type="synonym">Muraena anguilla</name>
    <dbReference type="NCBI Taxonomy" id="7936"/>
    <lineage>
        <taxon>Eukaryota</taxon>
        <taxon>Metazoa</taxon>
        <taxon>Chordata</taxon>
        <taxon>Craniata</taxon>
        <taxon>Vertebrata</taxon>
        <taxon>Euteleostomi</taxon>
        <taxon>Actinopterygii</taxon>
        <taxon>Neopterygii</taxon>
        <taxon>Teleostei</taxon>
        <taxon>Anguilliformes</taxon>
        <taxon>Anguillidae</taxon>
        <taxon>Anguilla</taxon>
    </lineage>
</organism>
<reference evidence="1" key="1">
    <citation type="submission" date="2014-11" db="EMBL/GenBank/DDBJ databases">
        <authorList>
            <person name="Amaro Gonzalez C."/>
        </authorList>
    </citation>
    <scope>NUCLEOTIDE SEQUENCE</scope>
</reference>
<reference evidence="1" key="2">
    <citation type="journal article" date="2015" name="Fish Shellfish Immunol.">
        <title>Early steps in the European eel (Anguilla anguilla)-Vibrio vulnificus interaction in the gills: Role of the RtxA13 toxin.</title>
        <authorList>
            <person name="Callol A."/>
            <person name="Pajuelo D."/>
            <person name="Ebbesson L."/>
            <person name="Teles M."/>
            <person name="MacKenzie S."/>
            <person name="Amaro C."/>
        </authorList>
    </citation>
    <scope>NUCLEOTIDE SEQUENCE</scope>
</reference>